<dbReference type="EMBL" id="JAHIBW010000082">
    <property type="protein sequence ID" value="KAG7294927.1"/>
    <property type="molecule type" value="Genomic_DNA"/>
</dbReference>
<name>A0ABQ7PPL9_PLUXY</name>
<evidence type="ECO:0000256" key="1">
    <source>
        <dbReference type="SAM" id="MobiDB-lite"/>
    </source>
</evidence>
<accession>A0ABQ7PPL9</accession>
<evidence type="ECO:0000313" key="2">
    <source>
        <dbReference type="EMBL" id="KAG7294927.1"/>
    </source>
</evidence>
<dbReference type="Proteomes" id="UP000823941">
    <property type="component" value="Unassembled WGS sequence"/>
</dbReference>
<feature type="region of interest" description="Disordered" evidence="1">
    <location>
        <begin position="1"/>
        <end position="42"/>
    </location>
</feature>
<feature type="compositionally biased region" description="Gly residues" evidence="1">
    <location>
        <begin position="29"/>
        <end position="39"/>
    </location>
</feature>
<gene>
    <name evidence="2" type="ORF">JYU34_022688</name>
</gene>
<proteinExistence type="predicted"/>
<organism evidence="2 3">
    <name type="scientific">Plutella xylostella</name>
    <name type="common">Diamondback moth</name>
    <name type="synonym">Plutella maculipennis</name>
    <dbReference type="NCBI Taxonomy" id="51655"/>
    <lineage>
        <taxon>Eukaryota</taxon>
        <taxon>Metazoa</taxon>
        <taxon>Ecdysozoa</taxon>
        <taxon>Arthropoda</taxon>
        <taxon>Hexapoda</taxon>
        <taxon>Insecta</taxon>
        <taxon>Pterygota</taxon>
        <taxon>Neoptera</taxon>
        <taxon>Endopterygota</taxon>
        <taxon>Lepidoptera</taxon>
        <taxon>Glossata</taxon>
        <taxon>Ditrysia</taxon>
        <taxon>Yponomeutoidea</taxon>
        <taxon>Plutellidae</taxon>
        <taxon>Plutella</taxon>
    </lineage>
</organism>
<feature type="compositionally biased region" description="Polar residues" evidence="1">
    <location>
        <begin position="1"/>
        <end position="11"/>
    </location>
</feature>
<evidence type="ECO:0000313" key="3">
    <source>
        <dbReference type="Proteomes" id="UP000823941"/>
    </source>
</evidence>
<reference evidence="2 3" key="1">
    <citation type="submission" date="2021-06" db="EMBL/GenBank/DDBJ databases">
        <title>A haploid diamondback moth (Plutella xylostella L.) genome assembly resolves 31 chromosomes and identifies a diamide resistance mutation.</title>
        <authorList>
            <person name="Ward C.M."/>
            <person name="Perry K.D."/>
            <person name="Baker G."/>
            <person name="Powis K."/>
            <person name="Heckel D.G."/>
            <person name="Baxter S.W."/>
        </authorList>
    </citation>
    <scope>NUCLEOTIDE SEQUENCE [LARGE SCALE GENOMIC DNA]</scope>
    <source>
        <strain evidence="2 3">LV</strain>
        <tissue evidence="2">Single pupa</tissue>
    </source>
</reference>
<keyword evidence="3" id="KW-1185">Reference proteome</keyword>
<sequence length="67" mass="7231">MAKFSVRTQVTGEDLNGNSGGEDRLRNGNVGGRGTGSGIPLGASKVQLEKRQFLQRNQLPTYRLVLS</sequence>
<protein>
    <submittedName>
        <fullName evidence="2">Uncharacterized protein</fullName>
    </submittedName>
</protein>
<comment type="caution">
    <text evidence="2">The sequence shown here is derived from an EMBL/GenBank/DDBJ whole genome shotgun (WGS) entry which is preliminary data.</text>
</comment>